<dbReference type="Proteomes" id="UP000231469">
    <property type="component" value="Unassembled WGS sequence"/>
</dbReference>
<dbReference type="AlphaFoldDB" id="A0A2M7VJI8"/>
<proteinExistence type="inferred from homology"/>
<dbReference type="HAMAP" id="MF_00265">
    <property type="entry name" value="VapC_Nob1"/>
    <property type="match status" value="1"/>
</dbReference>
<dbReference type="InterPro" id="IPR044153">
    <property type="entry name" value="PIN_Pae0151-like"/>
</dbReference>
<dbReference type="GO" id="GO:0000287">
    <property type="term" value="F:magnesium ion binding"/>
    <property type="evidence" value="ECO:0007669"/>
    <property type="project" value="UniProtKB-UniRule"/>
</dbReference>
<dbReference type="GO" id="GO:0090729">
    <property type="term" value="F:toxin activity"/>
    <property type="evidence" value="ECO:0007669"/>
    <property type="project" value="UniProtKB-KW"/>
</dbReference>
<comment type="function">
    <text evidence="6">Toxic component of a toxin-antitoxin (TA) system. An RNase.</text>
</comment>
<evidence type="ECO:0000256" key="3">
    <source>
        <dbReference type="ARBA" id="ARBA00022723"/>
    </source>
</evidence>
<reference evidence="9" key="1">
    <citation type="submission" date="2017-09" db="EMBL/GenBank/DDBJ databases">
        <title>Depth-based differentiation of microbial function through sediment-hosted aquifers and enrichment of novel symbionts in the deep terrestrial subsurface.</title>
        <authorList>
            <person name="Probst A.J."/>
            <person name="Ladd B."/>
            <person name="Jarett J.K."/>
            <person name="Geller-Mcgrath D.E."/>
            <person name="Sieber C.M.K."/>
            <person name="Emerson J.B."/>
            <person name="Anantharaman K."/>
            <person name="Thomas B.C."/>
            <person name="Malmstrom R."/>
            <person name="Stieglmeier M."/>
            <person name="Klingl A."/>
            <person name="Woyke T."/>
            <person name="Ryan C.M."/>
            <person name="Banfield J.F."/>
        </authorList>
    </citation>
    <scope>NUCLEOTIDE SEQUENCE [LARGE SCALE GENOMIC DNA]</scope>
</reference>
<evidence type="ECO:0000256" key="5">
    <source>
        <dbReference type="ARBA" id="ARBA00022842"/>
    </source>
</evidence>
<dbReference type="EMBL" id="PFPS01000122">
    <property type="protein sequence ID" value="PJA02017.1"/>
    <property type="molecule type" value="Genomic_DNA"/>
</dbReference>
<feature type="domain" description="PIN" evidence="7">
    <location>
        <begin position="2"/>
        <end position="125"/>
    </location>
</feature>
<keyword evidence="1 6" id="KW-1277">Toxin-antitoxin system</keyword>
<dbReference type="PANTHER" id="PTHR35901:SF1">
    <property type="entry name" value="EXONUCLEASE VAPC9"/>
    <property type="match status" value="1"/>
</dbReference>
<dbReference type="Gene3D" id="3.40.50.1010">
    <property type="entry name" value="5'-nuclease"/>
    <property type="match status" value="1"/>
</dbReference>
<evidence type="ECO:0000256" key="1">
    <source>
        <dbReference type="ARBA" id="ARBA00022649"/>
    </source>
</evidence>
<sequence length="145" mass="16591">MIVIDASIIVKLAKKEEGTNQAIALKEKHIKGEERIVVPPLLFYEVANALLYAKELKDKEISDFLEILSELDFEIIELSIKDIIKATILGRKRGITVYDTSYLILAEKLGVDFITADLDLFKKVKDLNFVKLLSRDKLKLYDKSY</sequence>
<evidence type="ECO:0000259" key="7">
    <source>
        <dbReference type="Pfam" id="PF01850"/>
    </source>
</evidence>
<name>A0A2M7VJI8_9BACT</name>
<keyword evidence="2 6" id="KW-0540">Nuclease</keyword>
<dbReference type="InterPro" id="IPR022907">
    <property type="entry name" value="VapC_family"/>
</dbReference>
<keyword evidence="3 6" id="KW-0479">Metal-binding</keyword>
<gene>
    <name evidence="6" type="primary">vapC</name>
    <name evidence="8" type="ORF">COX73_02975</name>
</gene>
<dbReference type="Pfam" id="PF01850">
    <property type="entry name" value="PIN"/>
    <property type="match status" value="1"/>
</dbReference>
<dbReference type="InterPro" id="IPR002716">
    <property type="entry name" value="PIN_dom"/>
</dbReference>
<dbReference type="GO" id="GO:0004540">
    <property type="term" value="F:RNA nuclease activity"/>
    <property type="evidence" value="ECO:0007669"/>
    <property type="project" value="InterPro"/>
</dbReference>
<evidence type="ECO:0000256" key="4">
    <source>
        <dbReference type="ARBA" id="ARBA00022801"/>
    </source>
</evidence>
<dbReference type="CDD" id="cd09873">
    <property type="entry name" value="PIN_Pae0151-like"/>
    <property type="match status" value="1"/>
</dbReference>
<evidence type="ECO:0000313" key="8">
    <source>
        <dbReference type="EMBL" id="PJA02017.1"/>
    </source>
</evidence>
<comment type="similarity">
    <text evidence="6">Belongs to the PINc/VapC protein family.</text>
</comment>
<feature type="binding site" evidence="6">
    <location>
        <position position="5"/>
    </location>
    <ligand>
        <name>Mg(2+)</name>
        <dbReference type="ChEBI" id="CHEBI:18420"/>
    </ligand>
</feature>
<dbReference type="PANTHER" id="PTHR35901">
    <property type="entry name" value="RIBONUCLEASE VAPC3"/>
    <property type="match status" value="1"/>
</dbReference>
<organism evidence="8 9">
    <name type="scientific">bacterium (Candidatus Gribaldobacteria) CG_4_10_14_0_2_um_filter_36_18</name>
    <dbReference type="NCBI Taxonomy" id="2014264"/>
    <lineage>
        <taxon>Bacteria</taxon>
        <taxon>Candidatus Gribaldobacteria</taxon>
    </lineage>
</organism>
<evidence type="ECO:0000256" key="6">
    <source>
        <dbReference type="HAMAP-Rule" id="MF_00265"/>
    </source>
</evidence>
<keyword evidence="5 6" id="KW-0460">Magnesium</keyword>
<comment type="caution">
    <text evidence="8">The sequence shown here is derived from an EMBL/GenBank/DDBJ whole genome shotgun (WGS) entry which is preliminary data.</text>
</comment>
<accession>A0A2M7VJI8</accession>
<keyword evidence="4 6" id="KW-0378">Hydrolase</keyword>
<dbReference type="InterPro" id="IPR051619">
    <property type="entry name" value="TypeII_TA_RNase_PINc/VapC"/>
</dbReference>
<evidence type="ECO:0000313" key="9">
    <source>
        <dbReference type="Proteomes" id="UP000231469"/>
    </source>
</evidence>
<evidence type="ECO:0000256" key="2">
    <source>
        <dbReference type="ARBA" id="ARBA00022722"/>
    </source>
</evidence>
<dbReference type="SUPFAM" id="SSF88723">
    <property type="entry name" value="PIN domain-like"/>
    <property type="match status" value="1"/>
</dbReference>
<dbReference type="GO" id="GO:0016787">
    <property type="term" value="F:hydrolase activity"/>
    <property type="evidence" value="ECO:0007669"/>
    <property type="project" value="UniProtKB-KW"/>
</dbReference>
<protein>
    <recommendedName>
        <fullName evidence="6">Ribonuclease VapC</fullName>
        <shortName evidence="6">RNase VapC</shortName>
        <ecNumber evidence="6">3.1.-.-</ecNumber>
    </recommendedName>
    <alternativeName>
        <fullName evidence="6">Toxin VapC</fullName>
    </alternativeName>
</protein>
<keyword evidence="6" id="KW-0800">Toxin</keyword>
<comment type="cofactor">
    <cofactor evidence="6">
        <name>Mg(2+)</name>
        <dbReference type="ChEBI" id="CHEBI:18420"/>
    </cofactor>
</comment>
<dbReference type="EC" id="3.1.-.-" evidence="6"/>
<dbReference type="InterPro" id="IPR029060">
    <property type="entry name" value="PIN-like_dom_sf"/>
</dbReference>
<feature type="binding site" evidence="6">
    <location>
        <position position="99"/>
    </location>
    <ligand>
        <name>Mg(2+)</name>
        <dbReference type="ChEBI" id="CHEBI:18420"/>
    </ligand>
</feature>